<protein>
    <submittedName>
        <fullName evidence="1">Uncharacterized protein</fullName>
    </submittedName>
</protein>
<organism evidence="1 2">
    <name type="scientific">Trichothecium roseum</name>
    <dbReference type="NCBI Taxonomy" id="47278"/>
    <lineage>
        <taxon>Eukaryota</taxon>
        <taxon>Fungi</taxon>
        <taxon>Dikarya</taxon>
        <taxon>Ascomycota</taxon>
        <taxon>Pezizomycotina</taxon>
        <taxon>Sordariomycetes</taxon>
        <taxon>Hypocreomycetidae</taxon>
        <taxon>Hypocreales</taxon>
        <taxon>Hypocreales incertae sedis</taxon>
        <taxon>Trichothecium</taxon>
    </lineage>
</organism>
<name>A0ACC0V0X9_9HYPO</name>
<accession>A0ACC0V0X9</accession>
<keyword evidence="2" id="KW-1185">Reference proteome</keyword>
<comment type="caution">
    <text evidence="1">The sequence shown here is derived from an EMBL/GenBank/DDBJ whole genome shotgun (WGS) entry which is preliminary data.</text>
</comment>
<gene>
    <name evidence="1" type="ORF">N3K66_005933</name>
</gene>
<proteinExistence type="predicted"/>
<dbReference type="EMBL" id="CM047944">
    <property type="protein sequence ID" value="KAI9899472.1"/>
    <property type="molecule type" value="Genomic_DNA"/>
</dbReference>
<evidence type="ECO:0000313" key="2">
    <source>
        <dbReference type="Proteomes" id="UP001163324"/>
    </source>
</evidence>
<dbReference type="Proteomes" id="UP001163324">
    <property type="component" value="Chromosome 5"/>
</dbReference>
<evidence type="ECO:0000313" key="1">
    <source>
        <dbReference type="EMBL" id="KAI9899472.1"/>
    </source>
</evidence>
<sequence length="776" mass="87206">MASIQDPKEVALLSKQRTTGAAHNVFDATQFKTLVGEDVKMDVIERLQKDFGDDMAGAIDKLHDEKKSSSKNTKSTASNGDVANNDAADQQDTDAEVDAHSDPLGRKEFVIRDRYWSKVKRRYVIEKPSKSRGETKKHKNCVIFVRRDYSEDMTNFTTALVISGTILRSALLHIFQGADNFGLTENETTEASPQWLYWAVPELRMLSEHYDRVNDKKALFEINSALRYVDSEFGDMLPVLYSMLPHSITFNYLWTIIPPDCLVVGKNSLDLDSIWRVRSHSVQNTQMGIFLVLNAEYLMWDGEKVGSVKDTLQIPGYNGLRQIRELPYVPLKYHEDRDGIIQTVLERSRRVLKFWKPEFSHEEHHGTGLAQVYDQVERYPFSGRVVIDPKMMRQMQPASKVMPKAKYVRDLRKTSRVCLSDLTTEDEKPKILKALLEPDSDSLAGEDGDGDFGSSTPSRATASNAREDQENESCVNQSLDLTDEQMLIVSGILFGYSLREATWGAFSVDRVTPISWNSTVFDSLVMDESLKKVIYRLVISHSQGSSMFDDFVKGKGKGLIGLLFGPPGSGKTLTAEAIAETARMPLYAVSSGALGHEASQIHERLSDILKLASHWKAVLLLDEADVFLAQRTITGIERNAIVSIFLREIEYYQGILLLTTNQIQVIDEAFQSRIHLSLQYHSLDAEARLKIWNSFMNTARSTGAKVDVGEDSLRALAEIAINGRQIKNAVSIAVKIATNDDSYVIDTDSLRAAVKLLQTTQFADKLSTDKWEEGEE</sequence>
<reference evidence="1" key="1">
    <citation type="submission" date="2022-10" db="EMBL/GenBank/DDBJ databases">
        <title>Complete Genome of Trichothecium roseum strain YXFP-22015, a Plant Pathogen Isolated from Citrus.</title>
        <authorList>
            <person name="Wang Y."/>
            <person name="Zhu L."/>
        </authorList>
    </citation>
    <scope>NUCLEOTIDE SEQUENCE</scope>
    <source>
        <strain evidence="1">YXFP-22015</strain>
    </source>
</reference>